<reference evidence="1 2" key="1">
    <citation type="journal article" date="2021" name="Nat. Commun.">
        <title>Genetic determinants of endophytism in the Arabidopsis root mycobiome.</title>
        <authorList>
            <person name="Mesny F."/>
            <person name="Miyauchi S."/>
            <person name="Thiergart T."/>
            <person name="Pickel B."/>
            <person name="Atanasova L."/>
            <person name="Karlsson M."/>
            <person name="Huettel B."/>
            <person name="Barry K.W."/>
            <person name="Haridas S."/>
            <person name="Chen C."/>
            <person name="Bauer D."/>
            <person name="Andreopoulos W."/>
            <person name="Pangilinan J."/>
            <person name="LaButti K."/>
            <person name="Riley R."/>
            <person name="Lipzen A."/>
            <person name="Clum A."/>
            <person name="Drula E."/>
            <person name="Henrissat B."/>
            <person name="Kohler A."/>
            <person name="Grigoriev I.V."/>
            <person name="Martin F.M."/>
            <person name="Hacquard S."/>
        </authorList>
    </citation>
    <scope>NUCLEOTIDE SEQUENCE [LARGE SCALE GENOMIC DNA]</scope>
    <source>
        <strain evidence="1 2">MPI-CAGE-CH-0241</strain>
    </source>
</reference>
<proteinExistence type="predicted"/>
<name>A0A9P8VN62_9HYPO</name>
<organism evidence="1 2">
    <name type="scientific">Thelonectria olida</name>
    <dbReference type="NCBI Taxonomy" id="1576542"/>
    <lineage>
        <taxon>Eukaryota</taxon>
        <taxon>Fungi</taxon>
        <taxon>Dikarya</taxon>
        <taxon>Ascomycota</taxon>
        <taxon>Pezizomycotina</taxon>
        <taxon>Sordariomycetes</taxon>
        <taxon>Hypocreomycetidae</taxon>
        <taxon>Hypocreales</taxon>
        <taxon>Nectriaceae</taxon>
        <taxon>Thelonectria</taxon>
    </lineage>
</organism>
<dbReference type="OrthoDB" id="5081299at2759"/>
<keyword evidence="2" id="KW-1185">Reference proteome</keyword>
<gene>
    <name evidence="1" type="ORF">B0T10DRAFT_82640</name>
</gene>
<evidence type="ECO:0000313" key="1">
    <source>
        <dbReference type="EMBL" id="KAH6866040.1"/>
    </source>
</evidence>
<dbReference type="Proteomes" id="UP000777438">
    <property type="component" value="Unassembled WGS sequence"/>
</dbReference>
<dbReference type="AlphaFoldDB" id="A0A9P8VN62"/>
<dbReference type="EMBL" id="JAGPYM010000167">
    <property type="protein sequence ID" value="KAH6866040.1"/>
    <property type="molecule type" value="Genomic_DNA"/>
</dbReference>
<evidence type="ECO:0000313" key="2">
    <source>
        <dbReference type="Proteomes" id="UP000777438"/>
    </source>
</evidence>
<accession>A0A9P8VN62</accession>
<dbReference type="SUPFAM" id="SSF54001">
    <property type="entry name" value="Cysteine proteinases"/>
    <property type="match status" value="1"/>
</dbReference>
<sequence length="98" mass="10995">MVAWTYATGNNFRVRNIVANHVYSILGYTILGDKQYVVLRNPSGVTEPIGLNSYPGLLERLGPQLWHPASLPDHGGLFAMDMEQFKHFLLHGCCKISH</sequence>
<dbReference type="InterPro" id="IPR038765">
    <property type="entry name" value="Papain-like_cys_pep_sf"/>
</dbReference>
<protein>
    <submittedName>
        <fullName evidence="1">Uncharacterized protein</fullName>
    </submittedName>
</protein>
<comment type="caution">
    <text evidence="1">The sequence shown here is derived from an EMBL/GenBank/DDBJ whole genome shotgun (WGS) entry which is preliminary data.</text>
</comment>